<dbReference type="InterPro" id="IPR016039">
    <property type="entry name" value="Thiolase-like"/>
</dbReference>
<dbReference type="InterPro" id="IPR020841">
    <property type="entry name" value="PKS_Beta-ketoAc_synthase_dom"/>
</dbReference>
<dbReference type="PANTHER" id="PTHR11712:SF320">
    <property type="entry name" value="BETA-KETOACYL SYNTHASE"/>
    <property type="match status" value="1"/>
</dbReference>
<evidence type="ECO:0000256" key="1">
    <source>
        <dbReference type="ARBA" id="ARBA00008467"/>
    </source>
</evidence>
<reference evidence="5 6" key="1">
    <citation type="submission" date="2021-01" db="EMBL/GenBank/DDBJ databases">
        <title>Actinoplanes sp. nov. LDG1-06 isolated from lichen.</title>
        <authorList>
            <person name="Saeng-In P."/>
            <person name="Phongsopitanun W."/>
            <person name="Kanchanasin P."/>
            <person name="Yuki M."/>
            <person name="Kudo T."/>
            <person name="Ohkuma M."/>
            <person name="Tanasupawat S."/>
        </authorList>
    </citation>
    <scope>NUCLEOTIDE SEQUENCE [LARGE SCALE GENOMIC DNA]</scope>
    <source>
        <strain evidence="5 6">LDG1-06</strain>
    </source>
</reference>
<dbReference type="EMBL" id="JAENHP010000010">
    <property type="protein sequence ID" value="MBM2619524.1"/>
    <property type="molecule type" value="Genomic_DNA"/>
</dbReference>
<protein>
    <submittedName>
        <fullName evidence="5">Beta-ketoacyl synthase</fullName>
    </submittedName>
</protein>
<accession>A0ABS2AI53</accession>
<dbReference type="InterPro" id="IPR000794">
    <property type="entry name" value="Beta-ketoacyl_synthase"/>
</dbReference>
<dbReference type="PROSITE" id="PS52004">
    <property type="entry name" value="KS3_2"/>
    <property type="match status" value="1"/>
</dbReference>
<dbReference type="Pfam" id="PF02801">
    <property type="entry name" value="Ketoacyl-synt_C"/>
    <property type="match status" value="1"/>
</dbReference>
<dbReference type="RefSeq" id="WP_203379508.1">
    <property type="nucleotide sequence ID" value="NZ_JAENHP010000010.1"/>
</dbReference>
<dbReference type="InterPro" id="IPR014030">
    <property type="entry name" value="Ketoacyl_synth_N"/>
</dbReference>
<dbReference type="Pfam" id="PF00109">
    <property type="entry name" value="ketoacyl-synt"/>
    <property type="match status" value="1"/>
</dbReference>
<name>A0ABS2AI53_9ACTN</name>
<dbReference type="Proteomes" id="UP000632138">
    <property type="component" value="Unassembled WGS sequence"/>
</dbReference>
<evidence type="ECO:0000256" key="2">
    <source>
        <dbReference type="ARBA" id="ARBA00022679"/>
    </source>
</evidence>
<dbReference type="PANTHER" id="PTHR11712">
    <property type="entry name" value="POLYKETIDE SYNTHASE-RELATED"/>
    <property type="match status" value="1"/>
</dbReference>
<dbReference type="InterPro" id="IPR014031">
    <property type="entry name" value="Ketoacyl_synth_C"/>
</dbReference>
<comment type="similarity">
    <text evidence="1 3">Belongs to the thiolase-like superfamily. Beta-ketoacyl-ACP synthases family.</text>
</comment>
<evidence type="ECO:0000259" key="4">
    <source>
        <dbReference type="PROSITE" id="PS52004"/>
    </source>
</evidence>
<keyword evidence="6" id="KW-1185">Reference proteome</keyword>
<evidence type="ECO:0000256" key="3">
    <source>
        <dbReference type="RuleBase" id="RU003694"/>
    </source>
</evidence>
<sequence length="378" mass="39487">MTTAITGMGAVASIGGNVDEFFAALCAGRTGNAPLRVFDTERYRSRNAYEIDDRPAGGPDTAMRTTTYLITAIEQALRAAGMSDDLSGVPVLVGTGLRELRSLELWHRDRAAFGPDDLHFGAALRAKFGALTTHTFSNACAASLYALAMGADLIEQRSSDVVVVAGVDMISESMFGLVERIHPKAPDVVRPFDRNRLGAVMGEGAAAVVLRRADPAADEATALLRGVGVNCDAYHVTAPSPAGMATAMRDAHRRAGVTPADVGLVMLHGTGTMLNDEAEATALADVFGPAARDPLMTATKCMTGHTSGASGLLGLITAVRALRDGVVPPTIGLDDLVDEAEGFRIVTGEQATHRARRAQVNAFGFGGINAVAIVEVDE</sequence>
<dbReference type="SMART" id="SM00825">
    <property type="entry name" value="PKS_KS"/>
    <property type="match status" value="1"/>
</dbReference>
<comment type="caution">
    <text evidence="5">The sequence shown here is derived from an EMBL/GenBank/DDBJ whole genome shotgun (WGS) entry which is preliminary data.</text>
</comment>
<keyword evidence="2 3" id="KW-0808">Transferase</keyword>
<gene>
    <name evidence="5" type="ORF">JIG36_28615</name>
</gene>
<dbReference type="SUPFAM" id="SSF53901">
    <property type="entry name" value="Thiolase-like"/>
    <property type="match status" value="2"/>
</dbReference>
<proteinExistence type="inferred from homology"/>
<dbReference type="Gene3D" id="3.40.47.10">
    <property type="match status" value="1"/>
</dbReference>
<evidence type="ECO:0000313" key="5">
    <source>
        <dbReference type="EMBL" id="MBM2619524.1"/>
    </source>
</evidence>
<organism evidence="5 6">
    <name type="scientific">Paractinoplanes ovalisporus</name>
    <dbReference type="NCBI Taxonomy" id="2810368"/>
    <lineage>
        <taxon>Bacteria</taxon>
        <taxon>Bacillati</taxon>
        <taxon>Actinomycetota</taxon>
        <taxon>Actinomycetes</taxon>
        <taxon>Micromonosporales</taxon>
        <taxon>Micromonosporaceae</taxon>
        <taxon>Paractinoplanes</taxon>
    </lineage>
</organism>
<evidence type="ECO:0000313" key="6">
    <source>
        <dbReference type="Proteomes" id="UP000632138"/>
    </source>
</evidence>
<feature type="domain" description="Ketosynthase family 3 (KS3)" evidence="4">
    <location>
        <begin position="1"/>
        <end position="376"/>
    </location>
</feature>